<proteinExistence type="predicted"/>
<reference evidence="7 8" key="1">
    <citation type="submission" date="2019-08" db="EMBL/GenBank/DDBJ databases">
        <title>The genome sequence of a newly discovered highly antifungal drug resistant Aspergillus species, Aspergillus tanneri NIH 1004.</title>
        <authorList>
            <person name="Mounaud S."/>
            <person name="Singh I."/>
            <person name="Joardar V."/>
            <person name="Pakala S."/>
            <person name="Pakala S."/>
            <person name="Venepally P."/>
            <person name="Chung J.K."/>
            <person name="Losada L."/>
            <person name="Nierman W.C."/>
        </authorList>
    </citation>
    <scope>NUCLEOTIDE SEQUENCE [LARGE SCALE GENOMIC DNA]</scope>
    <source>
        <strain evidence="7 8">NIH1004</strain>
    </source>
</reference>
<dbReference type="PANTHER" id="PTHR23502:SF33">
    <property type="entry name" value="MAJOR FACILITATOR SUPERFAMILY (MFS) PROFILE DOMAIN-CONTAINING PROTEIN-RELATED"/>
    <property type="match status" value="1"/>
</dbReference>
<evidence type="ECO:0000313" key="7">
    <source>
        <dbReference type="EMBL" id="KAA8647803.1"/>
    </source>
</evidence>
<comment type="caution">
    <text evidence="7">The sequence shown here is derived from an EMBL/GenBank/DDBJ whole genome shotgun (WGS) entry which is preliminary data.</text>
</comment>
<evidence type="ECO:0000256" key="2">
    <source>
        <dbReference type="ARBA" id="ARBA00022692"/>
    </source>
</evidence>
<dbReference type="GO" id="GO:0022857">
    <property type="term" value="F:transmembrane transporter activity"/>
    <property type="evidence" value="ECO:0007669"/>
    <property type="project" value="InterPro"/>
</dbReference>
<dbReference type="InterPro" id="IPR020846">
    <property type="entry name" value="MFS_dom"/>
</dbReference>
<dbReference type="CDD" id="cd17323">
    <property type="entry name" value="MFS_Tpo1_MDR_like"/>
    <property type="match status" value="1"/>
</dbReference>
<dbReference type="RefSeq" id="XP_033427164.1">
    <property type="nucleotide sequence ID" value="XM_033571132.1"/>
</dbReference>
<protein>
    <recommendedName>
        <fullName evidence="6">Major facilitator superfamily (MFS) profile domain-containing protein</fullName>
    </recommendedName>
</protein>
<dbReference type="GO" id="GO:0042908">
    <property type="term" value="P:xenobiotic transport"/>
    <property type="evidence" value="ECO:0007669"/>
    <property type="project" value="UniProtKB-ARBA"/>
</dbReference>
<evidence type="ECO:0000313" key="8">
    <source>
        <dbReference type="Proteomes" id="UP000324241"/>
    </source>
</evidence>
<gene>
    <name evidence="7" type="ORF">ATNIH1004_006504</name>
</gene>
<dbReference type="InterPro" id="IPR036259">
    <property type="entry name" value="MFS_trans_sf"/>
</dbReference>
<feature type="domain" description="Major facilitator superfamily (MFS) profile" evidence="6">
    <location>
        <begin position="1"/>
        <end position="388"/>
    </location>
</feature>
<evidence type="ECO:0000256" key="3">
    <source>
        <dbReference type="ARBA" id="ARBA00022989"/>
    </source>
</evidence>
<organism evidence="7 8">
    <name type="scientific">Aspergillus tanneri</name>
    <dbReference type="NCBI Taxonomy" id="1220188"/>
    <lineage>
        <taxon>Eukaryota</taxon>
        <taxon>Fungi</taxon>
        <taxon>Dikarya</taxon>
        <taxon>Ascomycota</taxon>
        <taxon>Pezizomycotina</taxon>
        <taxon>Eurotiomycetes</taxon>
        <taxon>Eurotiomycetidae</taxon>
        <taxon>Eurotiales</taxon>
        <taxon>Aspergillaceae</taxon>
        <taxon>Aspergillus</taxon>
        <taxon>Aspergillus subgen. Circumdati</taxon>
    </lineage>
</organism>
<dbReference type="GO" id="GO:0140115">
    <property type="term" value="P:export across plasma membrane"/>
    <property type="evidence" value="ECO:0007669"/>
    <property type="project" value="UniProtKB-ARBA"/>
</dbReference>
<evidence type="ECO:0000256" key="1">
    <source>
        <dbReference type="ARBA" id="ARBA00004141"/>
    </source>
</evidence>
<dbReference type="Gene3D" id="1.20.1250.20">
    <property type="entry name" value="MFS general substrate transporter like domains"/>
    <property type="match status" value="1"/>
</dbReference>
<feature type="transmembrane region" description="Helical" evidence="5">
    <location>
        <begin position="268"/>
        <end position="287"/>
    </location>
</feature>
<dbReference type="InterPro" id="IPR011701">
    <property type="entry name" value="MFS"/>
</dbReference>
<dbReference type="VEuPathDB" id="FungiDB:EYZ11_010347"/>
<accession>A0A5M9MSF1</accession>
<dbReference type="GeneID" id="54329206"/>
<feature type="transmembrane region" description="Helical" evidence="5">
    <location>
        <begin position="44"/>
        <end position="69"/>
    </location>
</feature>
<feature type="transmembrane region" description="Helical" evidence="5">
    <location>
        <begin position="227"/>
        <end position="247"/>
    </location>
</feature>
<feature type="transmembrane region" description="Helical" evidence="5">
    <location>
        <begin position="361"/>
        <end position="381"/>
    </location>
</feature>
<feature type="transmembrane region" description="Helical" evidence="5">
    <location>
        <begin position="293"/>
        <end position="315"/>
    </location>
</feature>
<dbReference type="AlphaFoldDB" id="A0A5M9MSF1"/>
<dbReference type="GO" id="GO:0016020">
    <property type="term" value="C:membrane"/>
    <property type="evidence" value="ECO:0007669"/>
    <property type="project" value="UniProtKB-SubCell"/>
</dbReference>
<dbReference type="InterPro" id="IPR005829">
    <property type="entry name" value="Sugar_transporter_CS"/>
</dbReference>
<keyword evidence="2 5" id="KW-0812">Transmembrane</keyword>
<comment type="subcellular location">
    <subcellularLocation>
        <location evidence="1">Membrane</location>
        <topology evidence="1">Multi-pass membrane protein</topology>
    </subcellularLocation>
</comment>
<dbReference type="SUPFAM" id="SSF103473">
    <property type="entry name" value="MFS general substrate transporter"/>
    <property type="match status" value="1"/>
</dbReference>
<feature type="transmembrane region" description="Helical" evidence="5">
    <location>
        <begin position="76"/>
        <end position="95"/>
    </location>
</feature>
<dbReference type="OrthoDB" id="5296287at2759"/>
<sequence length="396" mass="42581">MFGPLILSPLSELYGRRIVFNSANAFFTLSHIGCALAPNVGTFLAFRIISGIGGSVTLSVGGGIVADLFDVHQRGVANALVTTGSVFGPVLGPLIGGIITKYAGWRWIFWALLIACAVLAIAIASFAQETNASVIIRRKTLQLGKETGRQDLQSAYDSEKQPASLDNPWTLLARAIGRPWKMLTHSPLLVILCLMVGLISGLLYILLTTTSTVFQNGYGWPLQTAGLAYLGLGFGSLVGLILFAKTSDLVTLRLAKANNNIIEPEMRIATAFLPALFIPVSFFWYGWSTQAQTHWIVPVISLVPFGFAQVGINATAQAYLIDASGPYAASSVACVTAVRCLFGAFLPLVGPSLYDHLGLGWGNSLLGFVGLIMVPFTIFLYRFGKRLRGKYPLDTE</sequence>
<keyword evidence="3 5" id="KW-1133">Transmembrane helix</keyword>
<dbReference type="EMBL" id="QUQM01000004">
    <property type="protein sequence ID" value="KAA8647803.1"/>
    <property type="molecule type" value="Genomic_DNA"/>
</dbReference>
<dbReference type="Pfam" id="PF07690">
    <property type="entry name" value="MFS_1"/>
    <property type="match status" value="1"/>
</dbReference>
<evidence type="ECO:0000259" key="6">
    <source>
        <dbReference type="PROSITE" id="PS50850"/>
    </source>
</evidence>
<dbReference type="Proteomes" id="UP000324241">
    <property type="component" value="Unassembled WGS sequence"/>
</dbReference>
<keyword evidence="4 5" id="KW-0472">Membrane</keyword>
<feature type="transmembrane region" description="Helical" evidence="5">
    <location>
        <begin position="327"/>
        <end position="349"/>
    </location>
</feature>
<evidence type="ECO:0000256" key="4">
    <source>
        <dbReference type="ARBA" id="ARBA00023136"/>
    </source>
</evidence>
<feature type="transmembrane region" description="Helical" evidence="5">
    <location>
        <begin position="188"/>
        <end position="207"/>
    </location>
</feature>
<dbReference type="PANTHER" id="PTHR23502">
    <property type="entry name" value="MAJOR FACILITATOR SUPERFAMILY"/>
    <property type="match status" value="1"/>
</dbReference>
<dbReference type="PROSITE" id="PS50850">
    <property type="entry name" value="MFS"/>
    <property type="match status" value="1"/>
</dbReference>
<dbReference type="PROSITE" id="PS00216">
    <property type="entry name" value="SUGAR_TRANSPORT_1"/>
    <property type="match status" value="1"/>
</dbReference>
<feature type="transmembrane region" description="Helical" evidence="5">
    <location>
        <begin position="107"/>
        <end position="127"/>
    </location>
</feature>
<name>A0A5M9MSF1_9EURO</name>
<evidence type="ECO:0000256" key="5">
    <source>
        <dbReference type="SAM" id="Phobius"/>
    </source>
</evidence>